<sequence length="153" mass="16796">MLFRNHLVVTAAVTVSTIGYIDIALPLWLVVVSIVFGSLLPDVDHPSSTIGKRVLFISIPLSAIFGHRQITHSIWPILCVAWLVNFNNSTSSAIVLCLSIGYLSHLLGDFFTDSGIPFFWPLSFRFKSPLPVATGGPFEYLIAYGLFISSLLV</sequence>
<feature type="transmembrane region" description="Helical" evidence="1">
    <location>
        <begin position="132"/>
        <end position="152"/>
    </location>
</feature>
<evidence type="ECO:0000313" key="3">
    <source>
        <dbReference type="Proteomes" id="UP000502608"/>
    </source>
</evidence>
<dbReference type="PANTHER" id="PTHR35531">
    <property type="entry name" value="INNER MEMBRANE PROTEIN YBCI-RELATED"/>
    <property type="match status" value="1"/>
</dbReference>
<keyword evidence="3" id="KW-1185">Reference proteome</keyword>
<dbReference type="PIRSF" id="PIRSF030780">
    <property type="entry name" value="Md_memb_hyd_prd"/>
    <property type="match status" value="1"/>
</dbReference>
<geneLocation type="plasmid" evidence="2 3">
    <name>pPN3F2_1</name>
</geneLocation>
<evidence type="ECO:0008006" key="4">
    <source>
        <dbReference type="Google" id="ProtNLM"/>
    </source>
</evidence>
<dbReference type="KEGG" id="saes:HBH39_17660"/>
<name>A0A6G9QQC4_9GAMM</name>
<accession>A0A6G9QQC4</accession>
<evidence type="ECO:0000313" key="2">
    <source>
        <dbReference type="EMBL" id="QIR16313.1"/>
    </source>
</evidence>
<keyword evidence="1" id="KW-0812">Transmembrane</keyword>
<evidence type="ECO:0000256" key="1">
    <source>
        <dbReference type="SAM" id="Phobius"/>
    </source>
</evidence>
<keyword evidence="1" id="KW-1133">Transmembrane helix</keyword>
<dbReference type="InterPro" id="IPR016956">
    <property type="entry name" value="YdjM"/>
</dbReference>
<organism evidence="2 3">
    <name type="scientific">Shewanella aestuarii</name>
    <dbReference type="NCBI Taxonomy" id="1028752"/>
    <lineage>
        <taxon>Bacteria</taxon>
        <taxon>Pseudomonadati</taxon>
        <taxon>Pseudomonadota</taxon>
        <taxon>Gammaproteobacteria</taxon>
        <taxon>Alteromonadales</taxon>
        <taxon>Shewanellaceae</taxon>
        <taxon>Shewanella</taxon>
    </lineage>
</organism>
<dbReference type="RefSeq" id="WP_167680162.1">
    <property type="nucleotide sequence ID" value="NZ_CP050314.1"/>
</dbReference>
<dbReference type="EMBL" id="CP050314">
    <property type="protein sequence ID" value="QIR16313.1"/>
    <property type="molecule type" value="Genomic_DNA"/>
</dbReference>
<feature type="transmembrane region" description="Helical" evidence="1">
    <location>
        <begin position="70"/>
        <end position="86"/>
    </location>
</feature>
<feature type="transmembrane region" description="Helical" evidence="1">
    <location>
        <begin position="7"/>
        <end position="36"/>
    </location>
</feature>
<keyword evidence="2" id="KW-0614">Plasmid</keyword>
<reference evidence="2 3" key="1">
    <citation type="submission" date="2020-03" db="EMBL/GenBank/DDBJ databases">
        <title>Complete genome sequence of Shewanella sp.</title>
        <authorList>
            <person name="Kim Y.-S."/>
            <person name="Kim S.-J."/>
            <person name="Jung H.-K."/>
            <person name="Kim K.-H."/>
        </authorList>
    </citation>
    <scope>NUCLEOTIDE SEQUENCE [LARGE SCALE GENOMIC DNA]</scope>
    <source>
        <strain evidence="2 3">PN3F2</strain>
        <plasmid evidence="2 3">pPN3F2_1</plasmid>
    </source>
</reference>
<dbReference type="Pfam" id="PF04307">
    <property type="entry name" value="YdjM"/>
    <property type="match status" value="1"/>
</dbReference>
<dbReference type="PANTHER" id="PTHR35531:SF1">
    <property type="entry name" value="INNER MEMBRANE PROTEIN YBCI-RELATED"/>
    <property type="match status" value="1"/>
</dbReference>
<dbReference type="AlphaFoldDB" id="A0A6G9QQC4"/>
<proteinExistence type="predicted"/>
<gene>
    <name evidence="2" type="ORF">HBH39_17660</name>
</gene>
<protein>
    <recommendedName>
        <fullName evidence="4">Metal-dependent hydrolase</fullName>
    </recommendedName>
</protein>
<feature type="transmembrane region" description="Helical" evidence="1">
    <location>
        <begin position="93"/>
        <end position="112"/>
    </location>
</feature>
<dbReference type="InterPro" id="IPR007404">
    <property type="entry name" value="YdjM-like"/>
</dbReference>
<dbReference type="Proteomes" id="UP000502608">
    <property type="component" value="Plasmid pPN3F2_1"/>
</dbReference>
<keyword evidence="1" id="KW-0472">Membrane</keyword>